<organism evidence="1 2">
    <name type="scientific">Aspergillus ochraceoroseus IBT 24754</name>
    <dbReference type="NCBI Taxonomy" id="1392256"/>
    <lineage>
        <taxon>Eukaryota</taxon>
        <taxon>Fungi</taxon>
        <taxon>Dikarya</taxon>
        <taxon>Ascomycota</taxon>
        <taxon>Pezizomycotina</taxon>
        <taxon>Eurotiomycetes</taxon>
        <taxon>Eurotiomycetidae</taxon>
        <taxon>Eurotiales</taxon>
        <taxon>Aspergillaceae</taxon>
        <taxon>Aspergillus</taxon>
        <taxon>Aspergillus subgen. Nidulantes</taxon>
    </lineage>
</organism>
<evidence type="ECO:0000313" key="1">
    <source>
        <dbReference type="EMBL" id="PTU23965.1"/>
    </source>
</evidence>
<accession>A0A2T5M5Z9</accession>
<protein>
    <submittedName>
        <fullName evidence="1">Uncharacterized protein</fullName>
    </submittedName>
</protein>
<dbReference type="AlphaFoldDB" id="A0A2T5M5Z9"/>
<dbReference type="VEuPathDB" id="FungiDB:P175DRAFT_0527419"/>
<proteinExistence type="predicted"/>
<dbReference type="EMBL" id="MSFN02000001">
    <property type="protein sequence ID" value="PTU23965.1"/>
    <property type="molecule type" value="Genomic_DNA"/>
</dbReference>
<dbReference type="RefSeq" id="XP_040755357.1">
    <property type="nucleotide sequence ID" value="XM_040899519.1"/>
</dbReference>
<dbReference type="GeneID" id="63816401"/>
<dbReference type="Proteomes" id="UP000244073">
    <property type="component" value="Unassembled WGS sequence"/>
</dbReference>
<sequence length="229" mass="25126">MDSINIRGTFSSSLRNRSIWKVIGPILTMSPEQFQESGSQIPDFIFQQQGCSPLHALLLTTTSIELQKQDIISQVEQFASNQLPCAKKVIAFLLSENAFSSASGKYGLDGLLAVQVLILENLSSSMPVIPIPNASSLVSCIQKYMANLEDIPATLPSLGDSIALLAHVTSHSHPLSGQNVNILSDLYPSFRALSRAVRTEEGRKTLVDYLGEEEATKIIKFWQEDMSLE</sequence>
<name>A0A2T5M5Z9_9EURO</name>
<dbReference type="OrthoDB" id="2129069at2759"/>
<gene>
    <name evidence="1" type="ORF">P175DRAFT_0527419</name>
</gene>
<reference evidence="1 2" key="1">
    <citation type="journal article" date="2018" name="Proc. Natl. Acad. Sci. U.S.A.">
        <title>Linking secondary metabolites to gene clusters through genome sequencing of six diverse Aspergillus species.</title>
        <authorList>
            <person name="Kaerboelling I."/>
            <person name="Vesth T.C."/>
            <person name="Frisvad J.C."/>
            <person name="Nybo J.L."/>
            <person name="Theobald S."/>
            <person name="Kuo A."/>
            <person name="Bowyer P."/>
            <person name="Matsuda Y."/>
            <person name="Mondo S."/>
            <person name="Lyhne E.K."/>
            <person name="Kogle M.E."/>
            <person name="Clum A."/>
            <person name="Lipzen A."/>
            <person name="Salamov A."/>
            <person name="Ngan C.Y."/>
            <person name="Daum C."/>
            <person name="Chiniquy J."/>
            <person name="Barry K."/>
            <person name="LaButti K."/>
            <person name="Haridas S."/>
            <person name="Simmons B.A."/>
            <person name="Magnuson J.K."/>
            <person name="Mortensen U.H."/>
            <person name="Larsen T.O."/>
            <person name="Grigoriev I.V."/>
            <person name="Baker S.E."/>
            <person name="Andersen M.R."/>
        </authorList>
    </citation>
    <scope>NUCLEOTIDE SEQUENCE [LARGE SCALE GENOMIC DNA]</scope>
    <source>
        <strain evidence="1 2">IBT 24754</strain>
    </source>
</reference>
<comment type="caution">
    <text evidence="1">The sequence shown here is derived from an EMBL/GenBank/DDBJ whole genome shotgun (WGS) entry which is preliminary data.</text>
</comment>
<evidence type="ECO:0000313" key="2">
    <source>
        <dbReference type="Proteomes" id="UP000244073"/>
    </source>
</evidence>